<name>A0A2K0XLD2_9BACT</name>
<feature type="site" description="Raises pKa of active site His" evidence="4">
    <location>
        <position position="158"/>
    </location>
</feature>
<dbReference type="Pfam" id="PF00551">
    <property type="entry name" value="Formyl_trans_N"/>
    <property type="match status" value="1"/>
</dbReference>
<comment type="catalytic activity">
    <reaction evidence="4">
        <text>N(1)-(5-phospho-beta-D-ribosyl)glycinamide + (6R)-10-formyltetrahydrofolate = N(2)-formyl-N(1)-(5-phospho-beta-D-ribosyl)glycinamide + (6S)-5,6,7,8-tetrahydrofolate + H(+)</text>
        <dbReference type="Rhea" id="RHEA:15053"/>
        <dbReference type="ChEBI" id="CHEBI:15378"/>
        <dbReference type="ChEBI" id="CHEBI:57453"/>
        <dbReference type="ChEBI" id="CHEBI:143788"/>
        <dbReference type="ChEBI" id="CHEBI:147286"/>
        <dbReference type="ChEBI" id="CHEBI:195366"/>
        <dbReference type="EC" id="2.1.2.2"/>
    </reaction>
</comment>
<dbReference type="EC" id="2.1.2.2" evidence="4"/>
<dbReference type="HAMAP" id="MF_01930">
    <property type="entry name" value="PurN"/>
    <property type="match status" value="1"/>
</dbReference>
<feature type="transmembrane region" description="Helical" evidence="5">
    <location>
        <begin position="91"/>
        <end position="109"/>
    </location>
</feature>
<keyword evidence="3 4" id="KW-0658">Purine biosynthesis</keyword>
<keyword evidence="5" id="KW-0472">Membrane</keyword>
<dbReference type="GO" id="GO:0005829">
    <property type="term" value="C:cytosol"/>
    <property type="evidence" value="ECO:0007669"/>
    <property type="project" value="TreeGrafter"/>
</dbReference>
<dbReference type="InterPro" id="IPR036477">
    <property type="entry name" value="Formyl_transf_N_sf"/>
</dbReference>
<comment type="similarity">
    <text evidence="4">Belongs to the GART family.</text>
</comment>
<evidence type="ECO:0000256" key="2">
    <source>
        <dbReference type="ARBA" id="ARBA00022679"/>
    </source>
</evidence>
<comment type="function">
    <text evidence="4">Catalyzes the transfer of a formyl group from 10-formyltetrahydrofolate to 5-phospho-ribosyl-glycinamide (GAR), producing 5-phospho-ribosyl-N-formylglycinamide (FGAR) and tetrahydrofolate.</text>
</comment>
<dbReference type="Gene3D" id="3.40.50.170">
    <property type="entry name" value="Formyl transferase, N-terminal domain"/>
    <property type="match status" value="1"/>
</dbReference>
<evidence type="ECO:0000256" key="5">
    <source>
        <dbReference type="SAM" id="Phobius"/>
    </source>
</evidence>
<keyword evidence="2 4" id="KW-0808">Transferase</keyword>
<proteinExistence type="inferred from homology"/>
<reference evidence="7 8" key="1">
    <citation type="submission" date="2017-03" db="EMBL/GenBank/DDBJ databases">
        <authorList>
            <person name="Afonso C.L."/>
            <person name="Miller P.J."/>
            <person name="Scott M.A."/>
            <person name="Spackman E."/>
            <person name="Goraichik I."/>
            <person name="Dimitrov K.M."/>
            <person name="Suarez D.L."/>
            <person name="Swayne D.E."/>
        </authorList>
    </citation>
    <scope>NUCLEOTIDE SEQUENCE [LARGE SCALE GENOMIC DNA]</scope>
    <source>
        <strain evidence="7 8">DNF00076</strain>
    </source>
</reference>
<sequence>MKSTSFLNALHARPHRVAIFVSGNGTNCENIIRHFAQSTTIQISLVLSNKSDAYALTRAKRLGVPTIIVPKKDFNDASILLPILQSNDIDFIVLAGFLLMIPNFLIAAFSKRMINIHPALLPKFGGKGMYGHHVHEAVKAAGETETGFTVHWVSDVCDGGEIIAQYRTPLDLTDTVEDIAEKEHQLEMKYFPSVIDKVITEAF</sequence>
<evidence type="ECO:0000256" key="1">
    <source>
        <dbReference type="ARBA" id="ARBA00005054"/>
    </source>
</evidence>
<evidence type="ECO:0000313" key="8">
    <source>
        <dbReference type="Proteomes" id="UP000236634"/>
    </source>
</evidence>
<feature type="domain" description="Formyl transferase N-terminal" evidence="6">
    <location>
        <begin position="16"/>
        <end position="195"/>
    </location>
</feature>
<evidence type="ECO:0000256" key="3">
    <source>
        <dbReference type="ARBA" id="ARBA00022755"/>
    </source>
</evidence>
<gene>
    <name evidence="4" type="primary">purN</name>
    <name evidence="7" type="ORF">BFS16_05690</name>
</gene>
<dbReference type="UniPathway" id="UPA00074">
    <property type="reaction ID" value="UER00126"/>
</dbReference>
<dbReference type="Proteomes" id="UP000236634">
    <property type="component" value="Unassembled WGS sequence"/>
</dbReference>
<evidence type="ECO:0000259" key="6">
    <source>
        <dbReference type="Pfam" id="PF00551"/>
    </source>
</evidence>
<evidence type="ECO:0000256" key="4">
    <source>
        <dbReference type="HAMAP-Rule" id="MF_01930"/>
    </source>
</evidence>
<comment type="pathway">
    <text evidence="1 4">Purine metabolism; IMP biosynthesis via de novo pathway; N(2)-formyl-N(1)-(5-phospho-D-ribosyl)glycinamide from N(1)-(5-phospho-D-ribosyl)glycinamide (10-formyl THF route): step 1/1.</text>
</comment>
<dbReference type="PANTHER" id="PTHR43369">
    <property type="entry name" value="PHOSPHORIBOSYLGLYCINAMIDE FORMYLTRANSFERASE"/>
    <property type="match status" value="1"/>
</dbReference>
<dbReference type="InterPro" id="IPR002376">
    <property type="entry name" value="Formyl_transf_N"/>
</dbReference>
<evidence type="ECO:0000313" key="7">
    <source>
        <dbReference type="EMBL" id="PNP95347.1"/>
    </source>
</evidence>
<accession>A0A2K0XLD2</accession>
<keyword evidence="5" id="KW-0812">Transmembrane</keyword>
<dbReference type="SUPFAM" id="SSF53328">
    <property type="entry name" value="Formyltransferase"/>
    <property type="match status" value="1"/>
</dbReference>
<feature type="binding site" evidence="4">
    <location>
        <position position="115"/>
    </location>
    <ligand>
        <name>(6R)-10-formyltetrahydrofolate</name>
        <dbReference type="ChEBI" id="CHEBI:195366"/>
    </ligand>
</feature>
<protein>
    <recommendedName>
        <fullName evidence="4">Phosphoribosylglycinamide formyltransferase</fullName>
        <ecNumber evidence="4">2.1.2.2</ecNumber>
    </recommendedName>
    <alternativeName>
        <fullName evidence="4">5'-phosphoribosylglycinamide transformylase</fullName>
    </alternativeName>
    <alternativeName>
        <fullName evidence="4">GAR transformylase</fullName>
        <shortName evidence="4">GART</shortName>
    </alternativeName>
</protein>
<dbReference type="PANTHER" id="PTHR43369:SF2">
    <property type="entry name" value="PHOSPHORIBOSYLGLYCINAMIDE FORMYLTRANSFERASE"/>
    <property type="match status" value="1"/>
</dbReference>
<dbReference type="GO" id="GO:0006189">
    <property type="term" value="P:'de novo' IMP biosynthetic process"/>
    <property type="evidence" value="ECO:0007669"/>
    <property type="project" value="UniProtKB-UniRule"/>
</dbReference>
<dbReference type="GO" id="GO:0004644">
    <property type="term" value="F:phosphoribosylglycinamide formyltransferase activity"/>
    <property type="evidence" value="ECO:0007669"/>
    <property type="project" value="UniProtKB-UniRule"/>
</dbReference>
<comment type="caution">
    <text evidence="7">The sequence shown here is derived from an EMBL/GenBank/DDBJ whole genome shotgun (WGS) entry which is preliminary data.</text>
</comment>
<comment type="caution">
    <text evidence="4">Lacks conserved residue(s) required for the propagation of feature annotation.</text>
</comment>
<dbReference type="RefSeq" id="WP_103003263.1">
    <property type="nucleotide sequence ID" value="NZ_NBAX01000004.1"/>
</dbReference>
<keyword evidence="5" id="KW-1133">Transmembrane helix</keyword>
<dbReference type="CDD" id="cd08645">
    <property type="entry name" value="FMT_core_GART"/>
    <property type="match status" value="1"/>
</dbReference>
<dbReference type="EMBL" id="NBAX01000004">
    <property type="protein sequence ID" value="PNP95347.1"/>
    <property type="molecule type" value="Genomic_DNA"/>
</dbReference>
<organism evidence="7 8">
    <name type="scientific">Hoylesella timonensis</name>
    <dbReference type="NCBI Taxonomy" id="386414"/>
    <lineage>
        <taxon>Bacteria</taxon>
        <taxon>Pseudomonadati</taxon>
        <taxon>Bacteroidota</taxon>
        <taxon>Bacteroidia</taxon>
        <taxon>Bacteroidales</taxon>
        <taxon>Prevotellaceae</taxon>
        <taxon>Hoylesella</taxon>
    </lineage>
</organism>
<dbReference type="AlphaFoldDB" id="A0A2K0XLD2"/>
<dbReference type="InterPro" id="IPR004607">
    <property type="entry name" value="GART"/>
</dbReference>
<feature type="active site" description="Proton donor" evidence="4">
    <location>
        <position position="117"/>
    </location>
</feature>
<feature type="binding site" evidence="4">
    <location>
        <begin position="25"/>
        <end position="27"/>
    </location>
    <ligand>
        <name>N(1)-(5-phospho-beta-D-ribosyl)glycinamide</name>
        <dbReference type="ChEBI" id="CHEBI:143788"/>
    </ligand>
</feature>